<dbReference type="eggNOG" id="COG0776">
    <property type="taxonomic scope" value="Bacteria"/>
</dbReference>
<dbReference type="OrthoDB" id="1727191at2"/>
<keyword evidence="3" id="KW-1185">Reference proteome</keyword>
<dbReference type="Proteomes" id="UP000002620">
    <property type="component" value="Chromosome"/>
</dbReference>
<protein>
    <submittedName>
        <fullName evidence="2">Uncharacterized protein</fullName>
    </submittedName>
</protein>
<accession>C9RCN9</accession>
<proteinExistence type="predicted"/>
<evidence type="ECO:0000313" key="3">
    <source>
        <dbReference type="Proteomes" id="UP000002620"/>
    </source>
</evidence>
<dbReference type="AlphaFoldDB" id="C9RCN9"/>
<dbReference type="HOGENOM" id="CLU_1830924_0_0_9"/>
<evidence type="ECO:0000313" key="2">
    <source>
        <dbReference type="EMBL" id="ACX52016.1"/>
    </source>
</evidence>
<dbReference type="STRING" id="429009.Adeg_0877"/>
<sequence length="140" mass="14701">MKTAELCRLAAEKGGYWKKDVRECLLVHFPAALVEGLKRDGKVRLKGVGVFFLASPPGKRREGVYVRFRPSSLLLKRLNMGTTAATTTAASDNGGDDNGGGDDNNDDNTGDTDDSGDGKPPAGGGRPSLPDRRAPAGSLS</sequence>
<dbReference type="SUPFAM" id="SSF47729">
    <property type="entry name" value="IHF-like DNA-binding proteins"/>
    <property type="match status" value="1"/>
</dbReference>
<dbReference type="KEGG" id="adg:Adeg_0877"/>
<dbReference type="GO" id="GO:0003677">
    <property type="term" value="F:DNA binding"/>
    <property type="evidence" value="ECO:0007669"/>
    <property type="project" value="InterPro"/>
</dbReference>
<dbReference type="InterPro" id="IPR010992">
    <property type="entry name" value="IHF-like_DNA-bd_dom_sf"/>
</dbReference>
<reference evidence="2 3" key="1">
    <citation type="submission" date="2009-10" db="EMBL/GenBank/DDBJ databases">
        <title>Complete sequence of chromosome of Ammonifex degensii KC4.</title>
        <authorList>
            <consortium name="US DOE Joint Genome Institute"/>
            <person name="Kerfeld C."/>
            <person name="Goodner B."/>
            <person name="Huber H."/>
            <person name="Stetter K."/>
            <person name="Lucas S."/>
            <person name="Copeland A."/>
            <person name="Lapidus A."/>
            <person name="Glavina del Rio T."/>
            <person name="Dalin E."/>
            <person name="Tice H."/>
            <person name="Bruce D."/>
            <person name="Goodwin L."/>
            <person name="Pitluck S."/>
            <person name="Saunders E."/>
            <person name="Brettin T."/>
            <person name="Detter J.C."/>
            <person name="Han C."/>
            <person name="Larimer F."/>
            <person name="Land M."/>
            <person name="Hauser L."/>
            <person name="Kyrpides N."/>
            <person name="Ovchinnikova G."/>
            <person name="Richardson P."/>
        </authorList>
    </citation>
    <scope>NUCLEOTIDE SEQUENCE [LARGE SCALE GENOMIC DNA]</scope>
    <source>
        <strain evidence="3">DSM 10501 / KC4</strain>
    </source>
</reference>
<organism evidence="2 3">
    <name type="scientific">Ammonifex degensii (strain DSM 10501 / KC4)</name>
    <dbReference type="NCBI Taxonomy" id="429009"/>
    <lineage>
        <taxon>Bacteria</taxon>
        <taxon>Bacillati</taxon>
        <taxon>Bacillota</taxon>
        <taxon>Clostridia</taxon>
        <taxon>Thermoanaerobacterales</taxon>
        <taxon>Thermoanaerobacteraceae</taxon>
        <taxon>Ammonifex</taxon>
    </lineage>
</organism>
<dbReference type="RefSeq" id="WP_015738893.1">
    <property type="nucleotide sequence ID" value="NC_013385.1"/>
</dbReference>
<feature type="region of interest" description="Disordered" evidence="1">
    <location>
        <begin position="85"/>
        <end position="140"/>
    </location>
</feature>
<gene>
    <name evidence="2" type="ordered locus">Adeg_0877</name>
</gene>
<dbReference type="EMBL" id="CP001785">
    <property type="protein sequence ID" value="ACX52016.1"/>
    <property type="molecule type" value="Genomic_DNA"/>
</dbReference>
<feature type="compositionally biased region" description="Acidic residues" evidence="1">
    <location>
        <begin position="99"/>
        <end position="115"/>
    </location>
</feature>
<name>C9RCN9_AMMDK</name>
<evidence type="ECO:0000256" key="1">
    <source>
        <dbReference type="SAM" id="MobiDB-lite"/>
    </source>
</evidence>